<gene>
    <name evidence="5" type="ORF">B4U79_16133</name>
</gene>
<dbReference type="GO" id="GO:0046872">
    <property type="term" value="F:metal ion binding"/>
    <property type="evidence" value="ECO:0007669"/>
    <property type="project" value="UniProtKB-KW"/>
</dbReference>
<dbReference type="Proteomes" id="UP000285301">
    <property type="component" value="Unassembled WGS sequence"/>
</dbReference>
<reference evidence="5 6" key="1">
    <citation type="journal article" date="2018" name="Gigascience">
        <title>Genomes of trombidid mites reveal novel predicted allergens and laterally-transferred genes associated with secondary metabolism.</title>
        <authorList>
            <person name="Dong X."/>
            <person name="Chaisiri K."/>
            <person name="Xia D."/>
            <person name="Armstrong S.D."/>
            <person name="Fang Y."/>
            <person name="Donnelly M.J."/>
            <person name="Kadowaki T."/>
            <person name="McGarry J.W."/>
            <person name="Darby A.C."/>
            <person name="Makepeace B.L."/>
        </authorList>
    </citation>
    <scope>NUCLEOTIDE SEQUENCE [LARGE SCALE GENOMIC DNA]</scope>
    <source>
        <strain evidence="5">UoL-WK</strain>
    </source>
</reference>
<protein>
    <submittedName>
        <fullName evidence="5">ADP-ribosylation factor-like protein 16</fullName>
    </submittedName>
</protein>
<dbReference type="Pfam" id="PF00025">
    <property type="entry name" value="Arf"/>
    <property type="match status" value="1"/>
</dbReference>
<dbReference type="Gene3D" id="3.40.50.300">
    <property type="entry name" value="P-loop containing nucleotide triphosphate hydrolases"/>
    <property type="match status" value="1"/>
</dbReference>
<name>A0A3S3RXF8_9ACAR</name>
<feature type="binding site" evidence="3">
    <location>
        <position position="63"/>
    </location>
    <ligand>
        <name>GTP</name>
        <dbReference type="ChEBI" id="CHEBI:37565"/>
    </ligand>
</feature>
<evidence type="ECO:0000256" key="3">
    <source>
        <dbReference type="PIRSR" id="PIRSR606689-1"/>
    </source>
</evidence>
<sequence>MILCLGTKGCGKTVLLKRLQETNFQSLNSYSEIPATVSTVGTNIVYVKQATSKESISIIEIGGEMSSIWQNYFEDCSAILYVIDSSDLSAMSESCLLLINIIKELLKLSKPLYVILSKADVKNSVNAREMLNELFFLESYLEKSAKKSVDFIECSCVTGKGLKDVYEWVLRVES</sequence>
<keyword evidence="4" id="KW-0460">Magnesium</keyword>
<proteinExistence type="predicted"/>
<dbReference type="STRING" id="1965070.A0A3S3RXF8"/>
<dbReference type="GO" id="GO:0005525">
    <property type="term" value="F:GTP binding"/>
    <property type="evidence" value="ECO:0007669"/>
    <property type="project" value="UniProtKB-KW"/>
</dbReference>
<keyword evidence="1 3" id="KW-0547">Nucleotide-binding</keyword>
<keyword evidence="2 3" id="KW-0342">GTP-binding</keyword>
<feature type="binding site" evidence="4">
    <location>
        <position position="13"/>
    </location>
    <ligand>
        <name>Mg(2+)</name>
        <dbReference type="ChEBI" id="CHEBI:18420"/>
    </ligand>
</feature>
<dbReference type="GO" id="GO:0003924">
    <property type="term" value="F:GTPase activity"/>
    <property type="evidence" value="ECO:0007669"/>
    <property type="project" value="InterPro"/>
</dbReference>
<evidence type="ECO:0000313" key="6">
    <source>
        <dbReference type="Proteomes" id="UP000285301"/>
    </source>
</evidence>
<evidence type="ECO:0000256" key="2">
    <source>
        <dbReference type="ARBA" id="ARBA00023134"/>
    </source>
</evidence>
<feature type="binding site" evidence="4">
    <location>
        <position position="39"/>
    </location>
    <ligand>
        <name>Mg(2+)</name>
        <dbReference type="ChEBI" id="CHEBI:18420"/>
    </ligand>
</feature>
<dbReference type="AlphaFoldDB" id="A0A3S3RXF8"/>
<keyword evidence="4" id="KW-0479">Metal-binding</keyword>
<dbReference type="PANTHER" id="PTHR46688:SF1">
    <property type="entry name" value="ADP-RIBOSYLATION FACTOR-LIKE PROTEIN 16"/>
    <property type="match status" value="1"/>
</dbReference>
<feature type="binding site" evidence="3">
    <location>
        <begin position="6"/>
        <end position="13"/>
    </location>
    <ligand>
        <name>GTP</name>
        <dbReference type="ChEBI" id="CHEBI:37565"/>
    </ligand>
</feature>
<evidence type="ECO:0000313" key="5">
    <source>
        <dbReference type="EMBL" id="RWS07492.1"/>
    </source>
</evidence>
<dbReference type="InterPro" id="IPR006689">
    <property type="entry name" value="Small_GTPase_ARF/SAR"/>
</dbReference>
<evidence type="ECO:0000256" key="4">
    <source>
        <dbReference type="PIRSR" id="PIRSR606689-2"/>
    </source>
</evidence>
<accession>A0A3S3RXF8</accession>
<dbReference type="PANTHER" id="PTHR46688">
    <property type="entry name" value="ADP-RIBOSYLATION FACTOR-LIKE PROTEIN 16"/>
    <property type="match status" value="1"/>
</dbReference>
<dbReference type="SUPFAM" id="SSF52540">
    <property type="entry name" value="P-loop containing nucleoside triphosphate hydrolases"/>
    <property type="match status" value="1"/>
</dbReference>
<keyword evidence="6" id="KW-1185">Reference proteome</keyword>
<dbReference type="InterPro" id="IPR027417">
    <property type="entry name" value="P-loop_NTPase"/>
</dbReference>
<evidence type="ECO:0000256" key="1">
    <source>
        <dbReference type="ARBA" id="ARBA00022741"/>
    </source>
</evidence>
<dbReference type="EMBL" id="NCKU01003448">
    <property type="protein sequence ID" value="RWS07492.1"/>
    <property type="molecule type" value="Genomic_DNA"/>
</dbReference>
<comment type="caution">
    <text evidence="5">The sequence shown here is derived from an EMBL/GenBank/DDBJ whole genome shotgun (WGS) entry which is preliminary data.</text>
</comment>
<dbReference type="OrthoDB" id="365445at2759"/>
<dbReference type="PROSITE" id="PS51417">
    <property type="entry name" value="ARF"/>
    <property type="match status" value="1"/>
</dbReference>
<organism evidence="5 6">
    <name type="scientific">Dinothrombium tinctorium</name>
    <dbReference type="NCBI Taxonomy" id="1965070"/>
    <lineage>
        <taxon>Eukaryota</taxon>
        <taxon>Metazoa</taxon>
        <taxon>Ecdysozoa</taxon>
        <taxon>Arthropoda</taxon>
        <taxon>Chelicerata</taxon>
        <taxon>Arachnida</taxon>
        <taxon>Acari</taxon>
        <taxon>Acariformes</taxon>
        <taxon>Trombidiformes</taxon>
        <taxon>Prostigmata</taxon>
        <taxon>Anystina</taxon>
        <taxon>Parasitengona</taxon>
        <taxon>Trombidioidea</taxon>
        <taxon>Trombidiidae</taxon>
        <taxon>Dinothrombium</taxon>
    </lineage>
</organism>